<dbReference type="Pfam" id="PF12852">
    <property type="entry name" value="Cupin_6"/>
    <property type="match status" value="1"/>
</dbReference>
<name>A0A370WXK3_9GAMM</name>
<dbReference type="AlphaFoldDB" id="A0A370WXK3"/>
<dbReference type="InterPro" id="IPR009057">
    <property type="entry name" value="Homeodomain-like_sf"/>
</dbReference>
<evidence type="ECO:0000256" key="3">
    <source>
        <dbReference type="ARBA" id="ARBA00023163"/>
    </source>
</evidence>
<dbReference type="InterPro" id="IPR050204">
    <property type="entry name" value="AraC_XylS_family_regulators"/>
</dbReference>
<accession>A0A370WXK3</accession>
<dbReference type="PROSITE" id="PS01124">
    <property type="entry name" value="HTH_ARAC_FAMILY_2"/>
    <property type="match status" value="1"/>
</dbReference>
<evidence type="ECO:0000313" key="6">
    <source>
        <dbReference type="Proteomes" id="UP000254258"/>
    </source>
</evidence>
<dbReference type="Proteomes" id="UP000254258">
    <property type="component" value="Unassembled WGS sequence"/>
</dbReference>
<proteinExistence type="predicted"/>
<dbReference type="GO" id="GO:0003700">
    <property type="term" value="F:DNA-binding transcription factor activity"/>
    <property type="evidence" value="ECO:0007669"/>
    <property type="project" value="InterPro"/>
</dbReference>
<dbReference type="EMBL" id="QRBE01000007">
    <property type="protein sequence ID" value="RDS80864.1"/>
    <property type="molecule type" value="Genomic_DNA"/>
</dbReference>
<dbReference type="SMART" id="SM00342">
    <property type="entry name" value="HTH_ARAC"/>
    <property type="match status" value="1"/>
</dbReference>
<sequence length="326" mass="36029">MTEKRDFFADTPVPLDQAHDPFAIDNDPFSDVLELIRIRGNTVFTCALSAPFSVSFPQGRHYLHIIRSGAVTISASGGHTPVHAEQGDLVMLRGNGHTVSDGSGVRSVHVMDLAREHYDRERLTLGQGDVTWMCGDFGFDGVLASRLLSVLPPVTVVKGLRDRPFEWLELSCHFILDEALHPRPGGAAMISRLLDVIFVQFLRTWAADGEVGRGWLSSALDPRIGHVMAAMHAAPEKPWSVVELAERANLSRSAFSERFLRVVGQTPLNYLGTWRMDRAAEFLRYGRASVGEIAERVGYASEAAFSRAFKGRYGVSPTQWRKIGSP</sequence>
<dbReference type="InterPro" id="IPR032783">
    <property type="entry name" value="AraC_lig"/>
</dbReference>
<evidence type="ECO:0000256" key="2">
    <source>
        <dbReference type="ARBA" id="ARBA00023125"/>
    </source>
</evidence>
<dbReference type="RefSeq" id="WP_115496009.1">
    <property type="nucleotide sequence ID" value="NZ_QRBE01000007.1"/>
</dbReference>
<dbReference type="InterPro" id="IPR018060">
    <property type="entry name" value="HTH_AraC"/>
</dbReference>
<dbReference type="SUPFAM" id="SSF46689">
    <property type="entry name" value="Homeodomain-like"/>
    <property type="match status" value="2"/>
</dbReference>
<organism evidence="5 6">
    <name type="scientific">Dyella monticola</name>
    <dbReference type="NCBI Taxonomy" id="1927958"/>
    <lineage>
        <taxon>Bacteria</taxon>
        <taxon>Pseudomonadati</taxon>
        <taxon>Pseudomonadota</taxon>
        <taxon>Gammaproteobacteria</taxon>
        <taxon>Lysobacterales</taxon>
        <taxon>Rhodanobacteraceae</taxon>
        <taxon>Dyella</taxon>
    </lineage>
</organism>
<protein>
    <submittedName>
        <fullName evidence="5">AraC family transcriptional regulator</fullName>
    </submittedName>
</protein>
<dbReference type="Pfam" id="PF12833">
    <property type="entry name" value="HTH_18"/>
    <property type="match status" value="1"/>
</dbReference>
<reference evidence="5 6" key="1">
    <citation type="submission" date="2018-07" db="EMBL/GenBank/DDBJ databases">
        <title>Dyella monticola sp. nov. and Dyella psychrodurans sp. nov. isolated from monsoon evergreen broad-leaved forest soil of Dinghu Mountain, China.</title>
        <authorList>
            <person name="Gao Z."/>
            <person name="Qiu L."/>
        </authorList>
    </citation>
    <scope>NUCLEOTIDE SEQUENCE [LARGE SCALE GENOMIC DNA]</scope>
    <source>
        <strain evidence="5 6">4G-K06</strain>
    </source>
</reference>
<dbReference type="PANTHER" id="PTHR46796:SF7">
    <property type="entry name" value="ARAC FAMILY TRANSCRIPTIONAL REGULATOR"/>
    <property type="match status" value="1"/>
</dbReference>
<dbReference type="GO" id="GO:0043565">
    <property type="term" value="F:sequence-specific DNA binding"/>
    <property type="evidence" value="ECO:0007669"/>
    <property type="project" value="InterPro"/>
</dbReference>
<dbReference type="PRINTS" id="PR00032">
    <property type="entry name" value="HTHARAC"/>
</dbReference>
<keyword evidence="3" id="KW-0804">Transcription</keyword>
<evidence type="ECO:0000256" key="1">
    <source>
        <dbReference type="ARBA" id="ARBA00023015"/>
    </source>
</evidence>
<dbReference type="PANTHER" id="PTHR46796">
    <property type="entry name" value="HTH-TYPE TRANSCRIPTIONAL ACTIVATOR RHAS-RELATED"/>
    <property type="match status" value="1"/>
</dbReference>
<gene>
    <name evidence="5" type="ORF">DWU98_13040</name>
</gene>
<feature type="domain" description="HTH araC/xylS-type" evidence="4">
    <location>
        <begin position="225"/>
        <end position="323"/>
    </location>
</feature>
<keyword evidence="1" id="KW-0805">Transcription regulation</keyword>
<dbReference type="InterPro" id="IPR020449">
    <property type="entry name" value="Tscrpt_reg_AraC-type_HTH"/>
</dbReference>
<evidence type="ECO:0000259" key="4">
    <source>
        <dbReference type="PROSITE" id="PS01124"/>
    </source>
</evidence>
<dbReference type="OrthoDB" id="9783876at2"/>
<evidence type="ECO:0000313" key="5">
    <source>
        <dbReference type="EMBL" id="RDS80864.1"/>
    </source>
</evidence>
<comment type="caution">
    <text evidence="5">The sequence shown here is derived from an EMBL/GenBank/DDBJ whole genome shotgun (WGS) entry which is preliminary data.</text>
</comment>
<dbReference type="Gene3D" id="1.10.10.60">
    <property type="entry name" value="Homeodomain-like"/>
    <property type="match status" value="2"/>
</dbReference>
<keyword evidence="2" id="KW-0238">DNA-binding</keyword>
<keyword evidence="6" id="KW-1185">Reference proteome</keyword>